<dbReference type="RefSeq" id="WP_264898477.1">
    <property type="nucleotide sequence ID" value="NZ_JAPDVH010000001.1"/>
</dbReference>
<name>A0AAW5UK19_9BACT</name>
<protein>
    <submittedName>
        <fullName evidence="1">Uncharacterized protein</fullName>
    </submittedName>
</protein>
<dbReference type="Proteomes" id="UP001209168">
    <property type="component" value="Unassembled WGS sequence"/>
</dbReference>
<evidence type="ECO:0000313" key="1">
    <source>
        <dbReference type="EMBL" id="MCW4154089.1"/>
    </source>
</evidence>
<dbReference type="EMBL" id="JAPDVH010000001">
    <property type="protein sequence ID" value="MCW4154089.1"/>
    <property type="molecule type" value="Genomic_DNA"/>
</dbReference>
<organism evidence="1 2">
    <name type="scientific">Segatella copri</name>
    <dbReference type="NCBI Taxonomy" id="165179"/>
    <lineage>
        <taxon>Bacteria</taxon>
        <taxon>Pseudomonadati</taxon>
        <taxon>Bacteroidota</taxon>
        <taxon>Bacteroidia</taxon>
        <taxon>Bacteroidales</taxon>
        <taxon>Prevotellaceae</taxon>
        <taxon>Segatella</taxon>
    </lineage>
</organism>
<accession>A0AAW5UK19</accession>
<reference evidence="1" key="1">
    <citation type="submission" date="2022-11" db="EMBL/GenBank/DDBJ databases">
        <title>Genomic repertoires linked with pathogenic potency of arthritogenic Prevotella copri isolated from the gut of rheumatoid arthritis patients.</title>
        <authorList>
            <person name="Nii T."/>
            <person name="Maeda Y."/>
            <person name="Motooka D."/>
            <person name="Naito M."/>
            <person name="Matsumoto Y."/>
            <person name="Ogawa T."/>
            <person name="Oguro-Igashira E."/>
            <person name="Kishikawa T."/>
            <person name="Yamashita M."/>
            <person name="Koizumi S."/>
            <person name="Kurakawa T."/>
            <person name="Okumura R."/>
            <person name="Kayama H."/>
            <person name="Murakami M."/>
            <person name="Sakaguchi T."/>
            <person name="Das B."/>
            <person name="Nakamura S."/>
            <person name="Okada Y."/>
            <person name="Kumanogoh A."/>
            <person name="Takeda K."/>
        </authorList>
    </citation>
    <scope>NUCLEOTIDE SEQUENCE</scope>
    <source>
        <strain evidence="1">H012_8</strain>
    </source>
</reference>
<evidence type="ECO:0000313" key="2">
    <source>
        <dbReference type="Proteomes" id="UP001209168"/>
    </source>
</evidence>
<comment type="caution">
    <text evidence="1">The sequence shown here is derived from an EMBL/GenBank/DDBJ whole genome shotgun (WGS) entry which is preliminary data.</text>
</comment>
<dbReference type="AlphaFoldDB" id="A0AAW5UK19"/>
<sequence length="54" mass="6455">MKYEETFKSEVASIEAMLYKAKQRRKEYGALNAIIYMKEWLKVVCEELNDFTLT</sequence>
<proteinExistence type="predicted"/>
<gene>
    <name evidence="1" type="ORF">ONT23_00740</name>
</gene>